<evidence type="ECO:0000256" key="1">
    <source>
        <dbReference type="SAM" id="Phobius"/>
    </source>
</evidence>
<keyword evidence="4" id="KW-1185">Reference proteome</keyword>
<name>A0A927RMK0_9ACTN</name>
<gene>
    <name evidence="3" type="ORF">HEB94_005851</name>
</gene>
<evidence type="ECO:0000313" key="4">
    <source>
        <dbReference type="Proteomes" id="UP000638648"/>
    </source>
</evidence>
<dbReference type="Gene3D" id="2.30.30.40">
    <property type="entry name" value="SH3 Domains"/>
    <property type="match status" value="2"/>
</dbReference>
<organism evidence="3 4">
    <name type="scientific">Actinopolymorpha pittospori</name>
    <dbReference type="NCBI Taxonomy" id="648752"/>
    <lineage>
        <taxon>Bacteria</taxon>
        <taxon>Bacillati</taxon>
        <taxon>Actinomycetota</taxon>
        <taxon>Actinomycetes</taxon>
        <taxon>Propionibacteriales</taxon>
        <taxon>Actinopolymorphaceae</taxon>
        <taxon>Actinopolymorpha</taxon>
    </lineage>
</organism>
<protein>
    <submittedName>
        <fullName evidence="3">Uncharacterized protein YraI</fullName>
    </submittedName>
</protein>
<reference evidence="3" key="1">
    <citation type="submission" date="2020-10" db="EMBL/GenBank/DDBJ databases">
        <title>Sequencing the genomes of 1000 actinobacteria strains.</title>
        <authorList>
            <person name="Klenk H.-P."/>
        </authorList>
    </citation>
    <scope>NUCLEOTIDE SEQUENCE</scope>
    <source>
        <strain evidence="3">DSM 45354</strain>
    </source>
</reference>
<keyword evidence="1" id="KW-0472">Membrane</keyword>
<evidence type="ECO:0000259" key="2">
    <source>
        <dbReference type="SMART" id="SM00287"/>
    </source>
</evidence>
<accession>A0A927RMK0</accession>
<feature type="transmembrane region" description="Helical" evidence="1">
    <location>
        <begin position="41"/>
        <end position="62"/>
    </location>
</feature>
<keyword evidence="1" id="KW-0812">Transmembrane</keyword>
<dbReference type="EMBL" id="JADBEM010000001">
    <property type="protein sequence ID" value="MBE1609003.1"/>
    <property type="molecule type" value="Genomic_DNA"/>
</dbReference>
<dbReference type="RefSeq" id="WP_192752664.1">
    <property type="nucleotide sequence ID" value="NZ_BAABJL010000273.1"/>
</dbReference>
<feature type="domain" description="SH3b" evidence="2">
    <location>
        <begin position="143"/>
        <end position="216"/>
    </location>
</feature>
<dbReference type="InterPro" id="IPR003646">
    <property type="entry name" value="SH3-like_bac-type"/>
</dbReference>
<proteinExistence type="predicted"/>
<keyword evidence="1" id="KW-1133">Transmembrane helix</keyword>
<dbReference type="SMART" id="SM00287">
    <property type="entry name" value="SH3b"/>
    <property type="match status" value="2"/>
</dbReference>
<dbReference type="AlphaFoldDB" id="A0A927RMK0"/>
<dbReference type="Pfam" id="PF08239">
    <property type="entry name" value="SH3_3"/>
    <property type="match status" value="1"/>
</dbReference>
<feature type="domain" description="SH3b" evidence="2">
    <location>
        <begin position="70"/>
        <end position="136"/>
    </location>
</feature>
<evidence type="ECO:0000313" key="3">
    <source>
        <dbReference type="EMBL" id="MBE1609003.1"/>
    </source>
</evidence>
<comment type="caution">
    <text evidence="3">The sequence shown here is derived from an EMBL/GenBank/DDBJ whole genome shotgun (WGS) entry which is preliminary data.</text>
</comment>
<sequence>MLSHRIGITASARRRRLGVHIRERVAALRGRAHLQVTNRRVGGVVVAAASTIVLSAGMLAVAPQAHAATTYQGRVTATLNVRSAPTSAAADVGTLRSGATVNIQCKVFGPSVDGNTRWYKLSTGRWVTARYVANIGPAPRFCGDGREYEGRALSFLNIRSGPNTANATVSSAPQGTLLPLVCKVDSQVIDGNSRWYQLTGDSGGQWVAARYVSNVGSAPPYC</sequence>
<dbReference type="Proteomes" id="UP000638648">
    <property type="component" value="Unassembled WGS sequence"/>
</dbReference>